<evidence type="ECO:0000313" key="5">
    <source>
        <dbReference type="Proteomes" id="UP000254425"/>
    </source>
</evidence>
<feature type="domain" description="N-acetyltransferase" evidence="3">
    <location>
        <begin position="7"/>
        <end position="180"/>
    </location>
</feature>
<dbReference type="SUPFAM" id="SSF55729">
    <property type="entry name" value="Acyl-CoA N-acyltransferases (Nat)"/>
    <property type="match status" value="1"/>
</dbReference>
<dbReference type="EMBL" id="CP031320">
    <property type="protein sequence ID" value="AXK32805.1"/>
    <property type="molecule type" value="Genomic_DNA"/>
</dbReference>
<keyword evidence="2" id="KW-0012">Acyltransferase</keyword>
<proteinExistence type="predicted"/>
<gene>
    <name evidence="4" type="ORF">DVA86_09245</name>
</gene>
<keyword evidence="1 4" id="KW-0808">Transferase</keyword>
<reference evidence="4 5" key="1">
    <citation type="submission" date="2018-07" db="EMBL/GenBank/DDBJ databases">
        <title>Draft genome of the type strain Streptomyces armeniacus ATCC 15676.</title>
        <authorList>
            <person name="Labana P."/>
            <person name="Gosse J.T."/>
            <person name="Boddy C.N."/>
        </authorList>
    </citation>
    <scope>NUCLEOTIDE SEQUENCE [LARGE SCALE GENOMIC DNA]</scope>
    <source>
        <strain evidence="4 5">ATCC 15676</strain>
    </source>
</reference>
<dbReference type="GO" id="GO:0016747">
    <property type="term" value="F:acyltransferase activity, transferring groups other than amino-acyl groups"/>
    <property type="evidence" value="ECO:0007669"/>
    <property type="project" value="InterPro"/>
</dbReference>
<dbReference type="PANTHER" id="PTHR43877">
    <property type="entry name" value="AMINOALKYLPHOSPHONATE N-ACETYLTRANSFERASE-RELATED-RELATED"/>
    <property type="match status" value="1"/>
</dbReference>
<dbReference type="InterPro" id="IPR050832">
    <property type="entry name" value="Bact_Acetyltransf"/>
</dbReference>
<dbReference type="KEGG" id="sarm:DVA86_09245"/>
<evidence type="ECO:0000256" key="1">
    <source>
        <dbReference type="ARBA" id="ARBA00022679"/>
    </source>
</evidence>
<keyword evidence="5" id="KW-1185">Reference proteome</keyword>
<sequence>MTLAAPFTIRPAEPADEDALAALDRNGWSAMYAIGPRPEPPYAPFFDRSHTPEQFLVAELPPDGAGPVRAGRTVRGRLAGYVRVVQPVPLPSNAHVRQIQGLLVDESARGRGIARALLDAACERARAEGVLRLTLRVLGHNLPARQLYAAAGFAVEGVLPGEFRLEGAYVDDVLMGRWLTP</sequence>
<dbReference type="Pfam" id="PF00583">
    <property type="entry name" value="Acetyltransf_1"/>
    <property type="match status" value="1"/>
</dbReference>
<protein>
    <submittedName>
        <fullName evidence="4">GNAT family N-acetyltransferase</fullName>
    </submittedName>
</protein>
<dbReference type="PROSITE" id="PS51186">
    <property type="entry name" value="GNAT"/>
    <property type="match status" value="1"/>
</dbReference>
<accession>A0A345XMD9</accession>
<dbReference type="RefSeq" id="WP_208877277.1">
    <property type="nucleotide sequence ID" value="NZ_CP031320.1"/>
</dbReference>
<dbReference type="InterPro" id="IPR016181">
    <property type="entry name" value="Acyl_CoA_acyltransferase"/>
</dbReference>
<dbReference type="CDD" id="cd04301">
    <property type="entry name" value="NAT_SF"/>
    <property type="match status" value="1"/>
</dbReference>
<name>A0A345XMD9_9ACTN</name>
<evidence type="ECO:0000313" key="4">
    <source>
        <dbReference type="EMBL" id="AXK32805.1"/>
    </source>
</evidence>
<dbReference type="InterPro" id="IPR000182">
    <property type="entry name" value="GNAT_dom"/>
</dbReference>
<dbReference type="AlphaFoldDB" id="A0A345XMD9"/>
<dbReference type="Gene3D" id="3.40.630.30">
    <property type="match status" value="1"/>
</dbReference>
<dbReference type="Proteomes" id="UP000254425">
    <property type="component" value="Chromosome"/>
</dbReference>
<evidence type="ECO:0000256" key="2">
    <source>
        <dbReference type="ARBA" id="ARBA00023315"/>
    </source>
</evidence>
<organism evidence="4 5">
    <name type="scientific">Streptomyces armeniacus</name>
    <dbReference type="NCBI Taxonomy" id="83291"/>
    <lineage>
        <taxon>Bacteria</taxon>
        <taxon>Bacillati</taxon>
        <taxon>Actinomycetota</taxon>
        <taxon>Actinomycetes</taxon>
        <taxon>Kitasatosporales</taxon>
        <taxon>Streptomycetaceae</taxon>
        <taxon>Streptomyces</taxon>
    </lineage>
</organism>
<evidence type="ECO:0000259" key="3">
    <source>
        <dbReference type="PROSITE" id="PS51186"/>
    </source>
</evidence>